<keyword evidence="1" id="KW-0805">Transcription regulation</keyword>
<reference evidence="5 6" key="1">
    <citation type="submission" date="2016-01" db="EMBL/GenBank/DDBJ databases">
        <authorList>
            <person name="Regsiter A."/>
            <person name="william w."/>
        </authorList>
    </citation>
    <scope>NUCLEOTIDE SEQUENCE [LARGE SCALE GENOMIC DNA]</scope>
    <source>
        <strain evidence="5 6">CFBP 5494</strain>
    </source>
</reference>
<dbReference type="Gene3D" id="1.20.120.530">
    <property type="entry name" value="GntR ligand-binding domain-like"/>
    <property type="match status" value="1"/>
</dbReference>
<gene>
    <name evidence="5" type="ORF">AGR2A_pb10076</name>
</gene>
<comment type="caution">
    <text evidence="5">The sequence shown here is derived from an EMBL/GenBank/DDBJ whole genome shotgun (WGS) entry which is preliminary data.</text>
</comment>
<dbReference type="Proteomes" id="UP000191933">
    <property type="component" value="Unassembled WGS sequence"/>
</dbReference>
<dbReference type="InterPro" id="IPR008920">
    <property type="entry name" value="TF_FadR/GntR_C"/>
</dbReference>
<organism evidence="5 6">
    <name type="scientific">Agrobacterium genomosp. 2 str. CFBP 5494</name>
    <dbReference type="NCBI Taxonomy" id="1183436"/>
    <lineage>
        <taxon>Bacteria</taxon>
        <taxon>Pseudomonadati</taxon>
        <taxon>Pseudomonadota</taxon>
        <taxon>Alphaproteobacteria</taxon>
        <taxon>Hyphomicrobiales</taxon>
        <taxon>Rhizobiaceae</taxon>
        <taxon>Rhizobium/Agrobacterium group</taxon>
        <taxon>Agrobacterium</taxon>
        <taxon>Agrobacterium tumefaciens complex</taxon>
    </lineage>
</organism>
<dbReference type="SUPFAM" id="SSF48008">
    <property type="entry name" value="GntR ligand-binding domain-like"/>
    <property type="match status" value="1"/>
</dbReference>
<evidence type="ECO:0000313" key="5">
    <source>
        <dbReference type="EMBL" id="CUX03269.1"/>
    </source>
</evidence>
<keyword evidence="3" id="KW-0804">Transcription</keyword>
<sequence length="261" mass="28621">MVKPKRAKSYEVASDRASAYNLLMIDREDVLLVEDGGGRGRKGKLHAEAAQKLREMIVSGELAPGTRLREVQICSQLGVSRTPVREAFRTLAAEGMVELLPNRSVVVSELRASDVGELYVVVAALEALAGEIACRRITEAEIAEIATIHSEMLGCYERRERAAYLDLNHRIHRRIVEIAANGVLLGAWEALVPRVERARAIANLDPARWLAAVYEHSKMLSALARRDGAALAVLTREHFLNGLKFVPGHSGSAVDASQQKN</sequence>
<dbReference type="CDD" id="cd07377">
    <property type="entry name" value="WHTH_GntR"/>
    <property type="match status" value="1"/>
</dbReference>
<dbReference type="GO" id="GO:0003700">
    <property type="term" value="F:DNA-binding transcription factor activity"/>
    <property type="evidence" value="ECO:0007669"/>
    <property type="project" value="InterPro"/>
</dbReference>
<evidence type="ECO:0000256" key="1">
    <source>
        <dbReference type="ARBA" id="ARBA00023015"/>
    </source>
</evidence>
<dbReference type="SMART" id="SM00895">
    <property type="entry name" value="FCD"/>
    <property type="match status" value="1"/>
</dbReference>
<dbReference type="PROSITE" id="PS50949">
    <property type="entry name" value="HTH_GNTR"/>
    <property type="match status" value="1"/>
</dbReference>
<keyword evidence="2" id="KW-0238">DNA-binding</keyword>
<dbReference type="InterPro" id="IPR036388">
    <property type="entry name" value="WH-like_DNA-bd_sf"/>
</dbReference>
<dbReference type="AlphaFoldDB" id="A0A9W5B7J7"/>
<dbReference type="PRINTS" id="PR00035">
    <property type="entry name" value="HTHGNTR"/>
</dbReference>
<evidence type="ECO:0000256" key="2">
    <source>
        <dbReference type="ARBA" id="ARBA00023125"/>
    </source>
</evidence>
<dbReference type="SMART" id="SM00345">
    <property type="entry name" value="HTH_GNTR"/>
    <property type="match status" value="1"/>
</dbReference>
<proteinExistence type="predicted"/>
<feature type="domain" description="HTH gntR-type" evidence="4">
    <location>
        <begin position="43"/>
        <end position="110"/>
    </location>
</feature>
<protein>
    <submittedName>
        <fullName evidence="5">Transcriptional regulator, GntR family protein (Modular protein)</fullName>
    </submittedName>
</protein>
<accession>A0A9W5B7J7</accession>
<evidence type="ECO:0000259" key="4">
    <source>
        <dbReference type="PROSITE" id="PS50949"/>
    </source>
</evidence>
<dbReference type="GO" id="GO:0003677">
    <property type="term" value="F:DNA binding"/>
    <property type="evidence" value="ECO:0007669"/>
    <property type="project" value="UniProtKB-KW"/>
</dbReference>
<dbReference type="Pfam" id="PF07729">
    <property type="entry name" value="FCD"/>
    <property type="match status" value="1"/>
</dbReference>
<dbReference type="InterPro" id="IPR011711">
    <property type="entry name" value="GntR_C"/>
</dbReference>
<name>A0A9W5B7J7_9HYPH</name>
<evidence type="ECO:0000256" key="3">
    <source>
        <dbReference type="ARBA" id="ARBA00023163"/>
    </source>
</evidence>
<dbReference type="EMBL" id="FBVY01000047">
    <property type="protein sequence ID" value="CUX03269.1"/>
    <property type="molecule type" value="Genomic_DNA"/>
</dbReference>
<dbReference type="Pfam" id="PF00392">
    <property type="entry name" value="GntR"/>
    <property type="match status" value="1"/>
</dbReference>
<dbReference type="Gene3D" id="1.10.10.10">
    <property type="entry name" value="Winged helix-like DNA-binding domain superfamily/Winged helix DNA-binding domain"/>
    <property type="match status" value="1"/>
</dbReference>
<dbReference type="PANTHER" id="PTHR43537:SF50">
    <property type="entry name" value="TRANSCRIPTIONAL REGULATORY PROTEIN"/>
    <property type="match status" value="1"/>
</dbReference>
<dbReference type="InterPro" id="IPR000524">
    <property type="entry name" value="Tscrpt_reg_HTH_GntR"/>
</dbReference>
<keyword evidence="6" id="KW-1185">Reference proteome</keyword>
<evidence type="ECO:0000313" key="6">
    <source>
        <dbReference type="Proteomes" id="UP000191933"/>
    </source>
</evidence>
<dbReference type="PANTHER" id="PTHR43537">
    <property type="entry name" value="TRANSCRIPTIONAL REGULATOR, GNTR FAMILY"/>
    <property type="match status" value="1"/>
</dbReference>
<dbReference type="SUPFAM" id="SSF46785">
    <property type="entry name" value="Winged helix' DNA-binding domain"/>
    <property type="match status" value="1"/>
</dbReference>
<dbReference type="InterPro" id="IPR036390">
    <property type="entry name" value="WH_DNA-bd_sf"/>
</dbReference>